<evidence type="ECO:0000256" key="3">
    <source>
        <dbReference type="SAM" id="MobiDB-lite"/>
    </source>
</evidence>
<dbReference type="RefSeq" id="WP_081693522.1">
    <property type="nucleotide sequence ID" value="NZ_JGZU01000007.1"/>
</dbReference>
<evidence type="ECO:0000256" key="2">
    <source>
        <dbReference type="PIRSR" id="PIRSR605754-1"/>
    </source>
</evidence>
<dbReference type="InterPro" id="IPR042002">
    <property type="entry name" value="Sortase_C"/>
</dbReference>
<evidence type="ECO:0000256" key="4">
    <source>
        <dbReference type="SAM" id="Phobius"/>
    </source>
</evidence>
<feature type="compositionally biased region" description="Polar residues" evidence="3">
    <location>
        <begin position="33"/>
        <end position="51"/>
    </location>
</feature>
<keyword evidence="6" id="KW-1185">Reference proteome</keyword>
<feature type="active site" description="Proton donor/acceptor" evidence="2">
    <location>
        <position position="205"/>
    </location>
</feature>
<evidence type="ECO:0000256" key="1">
    <source>
        <dbReference type="ARBA" id="ARBA00022801"/>
    </source>
</evidence>
<proteinExistence type="predicted"/>
<dbReference type="Proteomes" id="UP000029080">
    <property type="component" value="Unassembled WGS sequence"/>
</dbReference>
<dbReference type="Gene3D" id="2.40.260.10">
    <property type="entry name" value="Sortase"/>
    <property type="match status" value="1"/>
</dbReference>
<keyword evidence="1" id="KW-0378">Hydrolase</keyword>
<feature type="active site" description="Acyl-thioester intermediate" evidence="2">
    <location>
        <position position="267"/>
    </location>
</feature>
<dbReference type="AlphaFoldDB" id="A0A087EFM9"/>
<dbReference type="InterPro" id="IPR005754">
    <property type="entry name" value="Sortase"/>
</dbReference>
<dbReference type="EMBL" id="JGZU01000007">
    <property type="protein sequence ID" value="KFJ06580.1"/>
    <property type="molecule type" value="Genomic_DNA"/>
</dbReference>
<keyword evidence="4" id="KW-0812">Transmembrane</keyword>
<dbReference type="eggNOG" id="COG3764">
    <property type="taxonomic scope" value="Bacteria"/>
</dbReference>
<dbReference type="OrthoDB" id="5242161at2"/>
<name>A0A087EFM9_9BIFI</name>
<feature type="region of interest" description="Disordered" evidence="3">
    <location>
        <begin position="33"/>
        <end position="58"/>
    </location>
</feature>
<protein>
    <submittedName>
        <fullName evidence="5">Sortase</fullName>
    </submittedName>
</protein>
<dbReference type="NCBIfam" id="NF033745">
    <property type="entry name" value="class_C_sortase"/>
    <property type="match status" value="1"/>
</dbReference>
<dbReference type="STRING" id="356829.BITS_1269"/>
<dbReference type="InterPro" id="IPR023365">
    <property type="entry name" value="Sortase_dom-sf"/>
</dbReference>
<dbReference type="SUPFAM" id="SSF63817">
    <property type="entry name" value="Sortase"/>
    <property type="match status" value="1"/>
</dbReference>
<dbReference type="CDD" id="cd05827">
    <property type="entry name" value="Sortase_C"/>
    <property type="match status" value="1"/>
</dbReference>
<keyword evidence="4" id="KW-1133">Transmembrane helix</keyword>
<organism evidence="5 6">
    <name type="scientific">Bifidobacterium tsurumiense</name>
    <dbReference type="NCBI Taxonomy" id="356829"/>
    <lineage>
        <taxon>Bacteria</taxon>
        <taxon>Bacillati</taxon>
        <taxon>Actinomycetota</taxon>
        <taxon>Actinomycetes</taxon>
        <taxon>Bifidobacteriales</taxon>
        <taxon>Bifidobacteriaceae</taxon>
        <taxon>Bifidobacterium</taxon>
    </lineage>
</organism>
<sequence>MSERHMTVHMTDGNAVHTAIAALHHEHASINSHIESGSGTASERTETSTGAQKGKRKRSGKGSLVAGILIMVLGAGLLLYPMVAQLLSAHSEVESVATYDRNAERMSDAQKASMLRSAREYNDRVREGKTPIHNLGDSSYATDADYMAQLNVSDVMGSVHIPSISVNLPIYHGTQPAQLNVGAGHLYGTSLPVGGKGSNAVLAGHRGLPSALIFTRLDELNKGDYFYVEVLGEQLWYKVDAIWVTSPEDISHFGIDPQRDVVTLLTCTPYGVNTERLLVQGVRTQAPRSMPQDEGVYPAGLYAALVTAAGLIIMVPIVRMHSRRTVSAIHWSGK</sequence>
<feature type="transmembrane region" description="Helical" evidence="4">
    <location>
        <begin position="299"/>
        <end position="318"/>
    </location>
</feature>
<dbReference type="NCBIfam" id="TIGR01076">
    <property type="entry name" value="sortase_fam"/>
    <property type="match status" value="1"/>
</dbReference>
<gene>
    <name evidence="5" type="ORF">BITS_1269</name>
</gene>
<feature type="transmembrane region" description="Helical" evidence="4">
    <location>
        <begin position="63"/>
        <end position="83"/>
    </location>
</feature>
<evidence type="ECO:0000313" key="5">
    <source>
        <dbReference type="EMBL" id="KFJ06580.1"/>
    </source>
</evidence>
<evidence type="ECO:0000313" key="6">
    <source>
        <dbReference type="Proteomes" id="UP000029080"/>
    </source>
</evidence>
<dbReference type="Pfam" id="PF04203">
    <property type="entry name" value="Sortase"/>
    <property type="match status" value="1"/>
</dbReference>
<reference evidence="5" key="1">
    <citation type="submission" date="2014-03" db="EMBL/GenBank/DDBJ databases">
        <title>Genomics of Bifidobacteria.</title>
        <authorList>
            <person name="Ventura M."/>
            <person name="Milani C."/>
            <person name="Lugli G.A."/>
        </authorList>
    </citation>
    <scope>NUCLEOTIDE SEQUENCE [LARGE SCALE GENOMIC DNA]</scope>
    <source>
        <strain evidence="5">JCM 13495</strain>
    </source>
</reference>
<keyword evidence="4" id="KW-0472">Membrane</keyword>
<accession>A0A087EFM9</accession>
<comment type="caution">
    <text evidence="5">The sequence shown here is derived from an EMBL/GenBank/DDBJ whole genome shotgun (WGS) entry which is preliminary data.</text>
</comment>
<dbReference type="GO" id="GO:0016787">
    <property type="term" value="F:hydrolase activity"/>
    <property type="evidence" value="ECO:0007669"/>
    <property type="project" value="UniProtKB-KW"/>
</dbReference>